<organism evidence="2 3">
    <name type="scientific">Tribonema minus</name>
    <dbReference type="NCBI Taxonomy" id="303371"/>
    <lineage>
        <taxon>Eukaryota</taxon>
        <taxon>Sar</taxon>
        <taxon>Stramenopiles</taxon>
        <taxon>Ochrophyta</taxon>
        <taxon>PX clade</taxon>
        <taxon>Xanthophyceae</taxon>
        <taxon>Tribonematales</taxon>
        <taxon>Tribonemataceae</taxon>
        <taxon>Tribonema</taxon>
    </lineage>
</organism>
<dbReference type="AlphaFoldDB" id="A0A836CPM9"/>
<keyword evidence="3" id="KW-1185">Reference proteome</keyword>
<feature type="compositionally biased region" description="Acidic residues" evidence="1">
    <location>
        <begin position="248"/>
        <end position="258"/>
    </location>
</feature>
<proteinExistence type="predicted"/>
<reference evidence="2" key="1">
    <citation type="submission" date="2021-02" db="EMBL/GenBank/DDBJ databases">
        <title>First Annotated Genome of the Yellow-green Alga Tribonema minus.</title>
        <authorList>
            <person name="Mahan K.M."/>
        </authorList>
    </citation>
    <scope>NUCLEOTIDE SEQUENCE</scope>
    <source>
        <strain evidence="2">UTEX B ZZ1240</strain>
    </source>
</reference>
<accession>A0A836CPM9</accession>
<feature type="region of interest" description="Disordered" evidence="1">
    <location>
        <begin position="1"/>
        <end position="70"/>
    </location>
</feature>
<feature type="region of interest" description="Disordered" evidence="1">
    <location>
        <begin position="172"/>
        <end position="213"/>
    </location>
</feature>
<evidence type="ECO:0000313" key="3">
    <source>
        <dbReference type="Proteomes" id="UP000664859"/>
    </source>
</evidence>
<dbReference type="Proteomes" id="UP000664859">
    <property type="component" value="Unassembled WGS sequence"/>
</dbReference>
<feature type="compositionally biased region" description="Basic and acidic residues" evidence="1">
    <location>
        <begin position="33"/>
        <end position="46"/>
    </location>
</feature>
<feature type="region of interest" description="Disordered" evidence="1">
    <location>
        <begin position="239"/>
        <end position="262"/>
    </location>
</feature>
<dbReference type="OrthoDB" id="68095at2759"/>
<feature type="region of interest" description="Disordered" evidence="1">
    <location>
        <begin position="101"/>
        <end position="126"/>
    </location>
</feature>
<name>A0A836CPM9_9STRA</name>
<feature type="compositionally biased region" description="Basic residues" evidence="1">
    <location>
        <begin position="55"/>
        <end position="66"/>
    </location>
</feature>
<evidence type="ECO:0000313" key="2">
    <source>
        <dbReference type="EMBL" id="KAG5192938.1"/>
    </source>
</evidence>
<sequence length="656" mass="68199">MVQPMPLRQRADSSEGWTAANRAGNKQQRKAKRANDAKKIQKRELSQDLWGRQRGGGKGHWKKKLPGRGGHYGNGIRNQIHDQIQAITALDGANADLAETTDPALETDGPPTPLSVPESPSQQRPACVASPQVGHTIRWGSAAAGVDDWATPRRTAAVSRLNYGGAAAAAAATAASPPPPPSPASSAVFGGTLPSLTPKTKTGHKRIGSAAAAPPLSRDSIVHAIFEALFGRRQVRRGPRESYGGAWDESDDDGDDPAADAPDAVVDESWIKSSMDVSLFSSKALQFAVSSVRGADLLSRYVDADAVSRLVDALRRDDPRVPSPRLAILRAVHEHCRHLRLPMLRAAAAAAQERLAAARAAAARARDLEVEAAPAAVGAGGKGAARDQGQTLLELLLYLLEHMPEPQEVGAGGGGGGALLAQFEQEAAAELRTAAQAAAGDGGAQCREPAKGYAAVAAAARAAREERDGEWPAGVRGDTLRESLRLLLCSVKCYGTVPTSGDAGGGSGGADEDELNLLQRAATALVTLHPPAAEPLISRLSAAWPAGDGHREAGCLAVAGAALSAATAALRPLPPQSRAARALMRRALASVTSPGTRVVQAAVALLLAPPALHGLLAPRRENLVAATAALAANRAHWSPLVRDLSEQSFDALLDFY</sequence>
<protein>
    <submittedName>
        <fullName evidence="2">Uncharacterized protein</fullName>
    </submittedName>
</protein>
<gene>
    <name evidence="2" type="ORF">JKP88DRAFT_260829</name>
</gene>
<evidence type="ECO:0000256" key="1">
    <source>
        <dbReference type="SAM" id="MobiDB-lite"/>
    </source>
</evidence>
<comment type="caution">
    <text evidence="2">The sequence shown here is derived from an EMBL/GenBank/DDBJ whole genome shotgun (WGS) entry which is preliminary data.</text>
</comment>
<dbReference type="EMBL" id="JAFCMP010000001">
    <property type="protein sequence ID" value="KAG5192938.1"/>
    <property type="molecule type" value="Genomic_DNA"/>
</dbReference>